<keyword evidence="5 9" id="KW-0256">Endoplasmic reticulum</keyword>
<comment type="subcellular location">
    <subcellularLocation>
        <location evidence="1 9">Endoplasmic reticulum membrane</location>
        <topology evidence="1 9">Multi-pass membrane protein</topology>
    </subcellularLocation>
</comment>
<evidence type="ECO:0000256" key="8">
    <source>
        <dbReference type="ARBA" id="ARBA00045608"/>
    </source>
</evidence>
<dbReference type="EMBL" id="JALJOS010000014">
    <property type="protein sequence ID" value="KAK9831174.1"/>
    <property type="molecule type" value="Genomic_DNA"/>
</dbReference>
<evidence type="ECO:0000313" key="12">
    <source>
        <dbReference type="Proteomes" id="UP001438707"/>
    </source>
</evidence>
<dbReference type="GO" id="GO:0005787">
    <property type="term" value="C:signal peptidase complex"/>
    <property type="evidence" value="ECO:0007669"/>
    <property type="project" value="UniProtKB-UniRule"/>
</dbReference>
<dbReference type="Pfam" id="PF06703">
    <property type="entry name" value="SPC25"/>
    <property type="match status" value="1"/>
</dbReference>
<comment type="similarity">
    <text evidence="2 9">Belongs to the SPCS2 family.</text>
</comment>
<evidence type="ECO:0000256" key="4">
    <source>
        <dbReference type="ARBA" id="ARBA00022692"/>
    </source>
</evidence>
<evidence type="ECO:0000256" key="5">
    <source>
        <dbReference type="ARBA" id="ARBA00022824"/>
    </source>
</evidence>
<dbReference type="PANTHER" id="PTHR13085:SF0">
    <property type="entry name" value="SIGNAL PEPTIDASE COMPLEX SUBUNIT 2"/>
    <property type="match status" value="1"/>
</dbReference>
<gene>
    <name evidence="11" type="ORF">WJX74_005966</name>
</gene>
<dbReference type="AlphaFoldDB" id="A0AAW1RBT7"/>
<comment type="function">
    <text evidence="8 9">Component of the signal peptidase complex (SPC) which catalyzes the cleavage of N-terminal signal sequences from nascent proteins as they are translocated into the lumen of the endoplasmic reticulum. Enhances the enzymatic activity of SPC and facilitates the interactions between different components of the translocation site.</text>
</comment>
<protein>
    <recommendedName>
        <fullName evidence="3 9">Signal peptidase complex subunit 2</fullName>
    </recommendedName>
</protein>
<organism evidence="11 12">
    <name type="scientific">Apatococcus lobatus</name>
    <dbReference type="NCBI Taxonomy" id="904363"/>
    <lineage>
        <taxon>Eukaryota</taxon>
        <taxon>Viridiplantae</taxon>
        <taxon>Chlorophyta</taxon>
        <taxon>core chlorophytes</taxon>
        <taxon>Trebouxiophyceae</taxon>
        <taxon>Chlorellales</taxon>
        <taxon>Chlorellaceae</taxon>
        <taxon>Apatococcus</taxon>
    </lineage>
</organism>
<evidence type="ECO:0000256" key="7">
    <source>
        <dbReference type="ARBA" id="ARBA00023136"/>
    </source>
</evidence>
<feature type="transmembrane region" description="Helical" evidence="9">
    <location>
        <begin position="66"/>
        <end position="83"/>
    </location>
</feature>
<evidence type="ECO:0000256" key="9">
    <source>
        <dbReference type="RuleBase" id="RU368033"/>
    </source>
</evidence>
<evidence type="ECO:0000256" key="10">
    <source>
        <dbReference type="SAM" id="MobiDB-lite"/>
    </source>
</evidence>
<keyword evidence="7 9" id="KW-0472">Membrane</keyword>
<dbReference type="InterPro" id="IPR009582">
    <property type="entry name" value="Spc2/SPCS2"/>
</dbReference>
<name>A0AAW1RBT7_9CHLO</name>
<evidence type="ECO:0000313" key="11">
    <source>
        <dbReference type="EMBL" id="KAK9831174.1"/>
    </source>
</evidence>
<keyword evidence="4 9" id="KW-0812">Transmembrane</keyword>
<sequence length="199" mass="22008">MAKGKRSSAPPQAVKAVEVSREDTRESTKVNLADGAALKRALDEAASKAVLSAGYQEDQSISNLKIGFSLITCAFAALAQFYPRKYPDNWVLLAVCVLGYMAGTGVLNFYVAGREGDAFMFTKRRKGLGHELRISSSMQRYSEWYTMVISSSHDPSRDSVSMRTSVTKYFDSTGVLATKVLEADVTKLLNDWESQRKRL</sequence>
<dbReference type="Proteomes" id="UP001438707">
    <property type="component" value="Unassembled WGS sequence"/>
</dbReference>
<dbReference type="GO" id="GO:0008233">
    <property type="term" value="F:peptidase activity"/>
    <property type="evidence" value="ECO:0007669"/>
    <property type="project" value="UniProtKB-UniRule"/>
</dbReference>
<keyword evidence="6 9" id="KW-1133">Transmembrane helix</keyword>
<evidence type="ECO:0000256" key="2">
    <source>
        <dbReference type="ARBA" id="ARBA00007324"/>
    </source>
</evidence>
<evidence type="ECO:0000256" key="6">
    <source>
        <dbReference type="ARBA" id="ARBA00022989"/>
    </source>
</evidence>
<feature type="region of interest" description="Disordered" evidence="10">
    <location>
        <begin position="1"/>
        <end position="22"/>
    </location>
</feature>
<accession>A0AAW1RBT7</accession>
<evidence type="ECO:0000256" key="1">
    <source>
        <dbReference type="ARBA" id="ARBA00004477"/>
    </source>
</evidence>
<keyword evidence="12" id="KW-1185">Reference proteome</keyword>
<dbReference type="GO" id="GO:0045047">
    <property type="term" value="P:protein targeting to ER"/>
    <property type="evidence" value="ECO:0007669"/>
    <property type="project" value="TreeGrafter"/>
</dbReference>
<feature type="transmembrane region" description="Helical" evidence="9">
    <location>
        <begin position="89"/>
        <end position="111"/>
    </location>
</feature>
<comment type="caution">
    <text evidence="11">The sequence shown here is derived from an EMBL/GenBank/DDBJ whole genome shotgun (WGS) entry which is preliminary data.</text>
</comment>
<proteinExistence type="inferred from homology"/>
<dbReference type="GO" id="GO:0006465">
    <property type="term" value="P:signal peptide processing"/>
    <property type="evidence" value="ECO:0007669"/>
    <property type="project" value="UniProtKB-UniRule"/>
</dbReference>
<dbReference type="PANTHER" id="PTHR13085">
    <property type="entry name" value="MICROSOMAL SIGNAL PEPTIDASE 25 KDA SUBUNIT"/>
    <property type="match status" value="1"/>
</dbReference>
<reference evidence="11 12" key="1">
    <citation type="journal article" date="2024" name="Nat. Commun.">
        <title>Phylogenomics reveals the evolutionary origins of lichenization in chlorophyte algae.</title>
        <authorList>
            <person name="Puginier C."/>
            <person name="Libourel C."/>
            <person name="Otte J."/>
            <person name="Skaloud P."/>
            <person name="Haon M."/>
            <person name="Grisel S."/>
            <person name="Petersen M."/>
            <person name="Berrin J.G."/>
            <person name="Delaux P.M."/>
            <person name="Dal Grande F."/>
            <person name="Keller J."/>
        </authorList>
    </citation>
    <scope>NUCLEOTIDE SEQUENCE [LARGE SCALE GENOMIC DNA]</scope>
    <source>
        <strain evidence="11 12">SAG 2145</strain>
    </source>
</reference>
<evidence type="ECO:0000256" key="3">
    <source>
        <dbReference type="ARBA" id="ARBA00017057"/>
    </source>
</evidence>